<name>A0A101MCI3_PENFR</name>
<gene>
    <name evidence="1" type="ORF">ACN42_g9115</name>
</gene>
<protein>
    <submittedName>
        <fullName evidence="1">Uncharacterized protein</fullName>
    </submittedName>
</protein>
<dbReference type="EMBL" id="LLXE01000313">
    <property type="protein sequence ID" value="KUM58051.1"/>
    <property type="molecule type" value="Genomic_DNA"/>
</dbReference>
<keyword evidence="2" id="KW-1185">Reference proteome</keyword>
<dbReference type="Proteomes" id="UP000055045">
    <property type="component" value="Unassembled WGS sequence"/>
</dbReference>
<sequence>MICILSGGDPSSAFGFEFLLHNCHVTHYIYRSLVYLSITLRYSGLFGLVCNSPVQGQVVTQLAFLFTQLIPGLYFHNDQGGLEVSLRPVPQRIVRSTSQHFLPGLYLDCLLDFTYIRPSSLANPGTRPSIISSRARTCALGLVEQS</sequence>
<accession>A0A101MCI3</accession>
<dbReference type="AlphaFoldDB" id="A0A101MCI3"/>
<evidence type="ECO:0000313" key="1">
    <source>
        <dbReference type="EMBL" id="KUM58051.1"/>
    </source>
</evidence>
<organism evidence="1 2">
    <name type="scientific">Penicillium freii</name>
    <dbReference type="NCBI Taxonomy" id="48697"/>
    <lineage>
        <taxon>Eukaryota</taxon>
        <taxon>Fungi</taxon>
        <taxon>Dikarya</taxon>
        <taxon>Ascomycota</taxon>
        <taxon>Pezizomycotina</taxon>
        <taxon>Eurotiomycetes</taxon>
        <taxon>Eurotiomycetidae</taxon>
        <taxon>Eurotiales</taxon>
        <taxon>Aspergillaceae</taxon>
        <taxon>Penicillium</taxon>
    </lineage>
</organism>
<evidence type="ECO:0000313" key="2">
    <source>
        <dbReference type="Proteomes" id="UP000055045"/>
    </source>
</evidence>
<reference evidence="1 2" key="1">
    <citation type="submission" date="2015-10" db="EMBL/GenBank/DDBJ databases">
        <title>Genome sequencing of Penicillium freii.</title>
        <authorList>
            <person name="Nguyen H.D."/>
            <person name="Visagie C.M."/>
            <person name="Seifert K.A."/>
        </authorList>
    </citation>
    <scope>NUCLEOTIDE SEQUENCE [LARGE SCALE GENOMIC DNA]</scope>
    <source>
        <strain evidence="1 2">DAOM 242723</strain>
    </source>
</reference>
<proteinExistence type="predicted"/>
<comment type="caution">
    <text evidence="1">The sequence shown here is derived from an EMBL/GenBank/DDBJ whole genome shotgun (WGS) entry which is preliminary data.</text>
</comment>